<dbReference type="NCBIfam" id="TIGR04057">
    <property type="entry name" value="SusC_RagA_signa"/>
    <property type="match status" value="1"/>
</dbReference>
<dbReference type="InterPro" id="IPR023996">
    <property type="entry name" value="TonB-dep_OMP_SusC/RagA"/>
</dbReference>
<reference evidence="10 11" key="1">
    <citation type="submission" date="2018-02" db="EMBL/GenBank/DDBJ databases">
        <title>The draft genome of Sphingobacterium sp. 5JN-11.</title>
        <authorList>
            <person name="Liu L."/>
            <person name="Li L."/>
            <person name="Liang L."/>
            <person name="Zhang X."/>
            <person name="Wang T."/>
        </authorList>
    </citation>
    <scope>NUCLEOTIDE SEQUENCE [LARGE SCALE GENOMIC DNA]</scope>
    <source>
        <strain evidence="10 11">5JN-11</strain>
    </source>
</reference>
<gene>
    <name evidence="10" type="ORF">C5745_09995</name>
</gene>
<keyword evidence="5 7" id="KW-0472">Membrane</keyword>
<dbReference type="PROSITE" id="PS52016">
    <property type="entry name" value="TONB_DEPENDENT_REC_3"/>
    <property type="match status" value="1"/>
</dbReference>
<dbReference type="SUPFAM" id="SSF56935">
    <property type="entry name" value="Porins"/>
    <property type="match status" value="1"/>
</dbReference>
<comment type="subcellular location">
    <subcellularLocation>
        <location evidence="1 7">Cell outer membrane</location>
        <topology evidence="1 7">Multi-pass membrane protein</topology>
    </subcellularLocation>
</comment>
<dbReference type="AlphaFoldDB" id="A0A2S9J4H0"/>
<dbReference type="InterPro" id="IPR039426">
    <property type="entry name" value="TonB-dep_rcpt-like"/>
</dbReference>
<proteinExistence type="inferred from homology"/>
<evidence type="ECO:0000256" key="6">
    <source>
        <dbReference type="ARBA" id="ARBA00023237"/>
    </source>
</evidence>
<dbReference type="InterPro" id="IPR012910">
    <property type="entry name" value="Plug_dom"/>
</dbReference>
<evidence type="ECO:0000313" key="11">
    <source>
        <dbReference type="Proteomes" id="UP000239711"/>
    </source>
</evidence>
<dbReference type="NCBIfam" id="TIGR04056">
    <property type="entry name" value="OMP_RagA_SusC"/>
    <property type="match status" value="1"/>
</dbReference>
<evidence type="ECO:0000256" key="3">
    <source>
        <dbReference type="ARBA" id="ARBA00022452"/>
    </source>
</evidence>
<dbReference type="InterPro" id="IPR037066">
    <property type="entry name" value="Plug_dom_sf"/>
</dbReference>
<evidence type="ECO:0000256" key="5">
    <source>
        <dbReference type="ARBA" id="ARBA00023136"/>
    </source>
</evidence>
<dbReference type="OrthoDB" id="9768177at2"/>
<dbReference type="EMBL" id="PVBQ01000006">
    <property type="protein sequence ID" value="PRD47629.1"/>
    <property type="molecule type" value="Genomic_DNA"/>
</dbReference>
<keyword evidence="2 7" id="KW-0813">Transport</keyword>
<name>A0A2S9J4H0_9SPHI</name>
<feature type="chain" id="PRO_5015460777" description="TonB-dependent receptor plug domain-containing protein" evidence="8">
    <location>
        <begin position="21"/>
        <end position="1060"/>
    </location>
</feature>
<sequence>MRFFKILIVVVIVAVHSAYAQKPEHIKVDVVDSTTNRPLRNFNIFINEEPVEVSEGHIDIASFAVPLAIKVSHVGYRTKEYLWMRKLDRLSVLLAFDENAIEEVVINTGYQKLSRERMTGSFETLDQQEINRSVNSNIINRLEDMTTSLSFDKRTYNINNPTHTDGIVDVRGISSINGVNTPLIVLDNFPYEGDIANINPVDIETVTILKDAAATSIWGAQAGNGVIVITTKRGKAGDRQRWGFSSNLTLAERPDLLRLNQAGSADFIDMEMFLYDQGYFNNQINNNRRPALSPVVELLRLQQEGSLDNDEFDDRIAQLKNIDLRKEYLEHFYTTPVNQRYALNLSGGTDRSSYYVSLGYDKNVPPLKGNNYERQTLNIANDIKVSDRFLLNTKLMYNRVSTSTFQDGYGAGNPIYPYAQFADNENRPLPINYGYSMRYLDNLPDIGLLDWKYRPIDELENNDRTSKANEVLADLGLNVKLVKGLSLDIKGQFGYSGNKGRRLYNEQTYYTRNTINLYTDASGETLKYQYPFGAILDLTNNEQHTLSSRGQLNYDRLLGAKHSLSGMVGGEIREVTNTGDGSRFYGYDEDKLLFSPIDQINRYQTYDNLGGRSIIGNNSFFQNASRDRYLSFYTNLSYSYDQKYVAYFSGRRDASNIFGAKTNGKWTPLWSVGGAWNVHNEKFWNSLLLSQLKLRVSYGYSGNVNKTVAALSTISYASNLTTNTRQPFAMIANPPNPELRWERVQTFNFGLDLSLLKNRLAGSLDIYTKKSLDLIGSSPIDPTTGVTNVYINSAHTDGKGMDLSLRSRNLITEFRWNTQLLLSYNKVIIAKYMQEVEPVMSYIQQINRIEGELAYAVFSYKWGGLDPENGNPLGYLNGELSDDWRNILQQLEHEDLNLHGSARPLWFGSLRNDFAYKGFNASINLGFRFKFFFRKPTLHYGQIGTWNPIHGDYKRRWQKPGDEQHTSVYSFLYPNDSYRDNFYQGAEINVVKGDHVRLKDIRLGYTISKLRPRSGSLELFAYLTNLGFLWRANKEGIDPDTPQNEIGLPKTFSFGINLSI</sequence>
<protein>
    <recommendedName>
        <fullName evidence="9">TonB-dependent receptor plug domain-containing protein</fullName>
    </recommendedName>
</protein>
<dbReference type="Pfam" id="PF07715">
    <property type="entry name" value="Plug"/>
    <property type="match status" value="1"/>
</dbReference>
<comment type="similarity">
    <text evidence="7">Belongs to the TonB-dependent receptor family.</text>
</comment>
<keyword evidence="3 7" id="KW-1134">Transmembrane beta strand</keyword>
<feature type="domain" description="TonB-dependent receptor plug" evidence="9">
    <location>
        <begin position="117"/>
        <end position="226"/>
    </location>
</feature>
<keyword evidence="8" id="KW-0732">Signal</keyword>
<dbReference type="Gene3D" id="2.170.130.10">
    <property type="entry name" value="TonB-dependent receptor, plug domain"/>
    <property type="match status" value="1"/>
</dbReference>
<dbReference type="Gene3D" id="2.40.170.20">
    <property type="entry name" value="TonB-dependent receptor, beta-barrel domain"/>
    <property type="match status" value="1"/>
</dbReference>
<dbReference type="InterPro" id="IPR023997">
    <property type="entry name" value="TonB-dep_OMP_SusC/RagA_CS"/>
</dbReference>
<organism evidence="10 11">
    <name type="scientific">Sphingobacterium haloxyli</name>
    <dbReference type="NCBI Taxonomy" id="2100533"/>
    <lineage>
        <taxon>Bacteria</taxon>
        <taxon>Pseudomonadati</taxon>
        <taxon>Bacteroidota</taxon>
        <taxon>Sphingobacteriia</taxon>
        <taxon>Sphingobacteriales</taxon>
        <taxon>Sphingobacteriaceae</taxon>
        <taxon>Sphingobacterium</taxon>
    </lineage>
</organism>
<comment type="caution">
    <text evidence="10">The sequence shown here is derived from an EMBL/GenBank/DDBJ whole genome shotgun (WGS) entry which is preliminary data.</text>
</comment>
<keyword evidence="11" id="KW-1185">Reference proteome</keyword>
<evidence type="ECO:0000256" key="8">
    <source>
        <dbReference type="SAM" id="SignalP"/>
    </source>
</evidence>
<dbReference type="GO" id="GO:0009279">
    <property type="term" value="C:cell outer membrane"/>
    <property type="evidence" value="ECO:0007669"/>
    <property type="project" value="UniProtKB-SubCell"/>
</dbReference>
<dbReference type="Proteomes" id="UP000239711">
    <property type="component" value="Unassembled WGS sequence"/>
</dbReference>
<evidence type="ECO:0000256" key="7">
    <source>
        <dbReference type="PROSITE-ProRule" id="PRU01360"/>
    </source>
</evidence>
<evidence type="ECO:0000256" key="2">
    <source>
        <dbReference type="ARBA" id="ARBA00022448"/>
    </source>
</evidence>
<accession>A0A2S9J4H0</accession>
<keyword evidence="6 7" id="KW-0998">Cell outer membrane</keyword>
<feature type="signal peptide" evidence="8">
    <location>
        <begin position="1"/>
        <end position="20"/>
    </location>
</feature>
<dbReference type="InterPro" id="IPR036942">
    <property type="entry name" value="Beta-barrel_TonB_sf"/>
</dbReference>
<evidence type="ECO:0000313" key="10">
    <source>
        <dbReference type="EMBL" id="PRD47629.1"/>
    </source>
</evidence>
<dbReference type="RefSeq" id="WP_105716852.1">
    <property type="nucleotide sequence ID" value="NZ_PVBQ01000006.1"/>
</dbReference>
<evidence type="ECO:0000256" key="4">
    <source>
        <dbReference type="ARBA" id="ARBA00022692"/>
    </source>
</evidence>
<evidence type="ECO:0000259" key="9">
    <source>
        <dbReference type="Pfam" id="PF07715"/>
    </source>
</evidence>
<evidence type="ECO:0000256" key="1">
    <source>
        <dbReference type="ARBA" id="ARBA00004571"/>
    </source>
</evidence>
<keyword evidence="4 7" id="KW-0812">Transmembrane</keyword>